<evidence type="ECO:0000313" key="2">
    <source>
        <dbReference type="EMBL" id="QQC59703.1"/>
    </source>
</evidence>
<name>A0A7T4T4S5_9MICC</name>
<sequence length="589" mass="66128">MKIKEFKVSNYRSITRQASLSVADFSVLIGANNEGKSNILKALVLGLTLIRRWGDKNIRLEDSGKNEAELIGNNLRRFYAPASIYNRGITASSGEVEYRWDDDYPASKQGMPNSKPTTMQLSFELSEAEKEDFYQEFKFRNNTLIPIYLTLGKTKFTIRIKKQGPHGHKFQENSNAIAKFISNRINYVLVPAIRTEEQSKDIISTLADFKYNKLVNDEEYKDAIDRVESLRQLMMAELGEELRSSIQRYLPNIKSISLESRQIRQLSRISRIGVDDGTEVGLESKGDGVKSLFSLALIEHLAGHDSDKEADNLILIVDEPEAHLHPEAIHRLRDLFTKISKDKQVVVATHSPVFVNRANPEANIIIENNSPVKANSISSIRKAIGLRFEDNLRSAETVILVEGYTDKEILSHCLSQLSDIAQKEINEGIVVFRETNGAAKLEQNIRRERAEISKLVCVLDNDSAGQNAAKTVVEKGLLDASDIFILKDGTRHNTTIEDIVIDSVIIQSATQVFGRNFNKDDIKNKSKPVVEVIKNKALGKGFSDSEELLSRKINELKLNIASAIKKIDSNALKESALPSLRALHDRIWG</sequence>
<dbReference type="Gene3D" id="3.40.50.300">
    <property type="entry name" value="P-loop containing nucleotide triphosphate hydrolases"/>
    <property type="match status" value="1"/>
</dbReference>
<dbReference type="Gene3D" id="3.40.1360.10">
    <property type="match status" value="1"/>
</dbReference>
<dbReference type="InterPro" id="IPR041685">
    <property type="entry name" value="AAA_GajA/Old/RecF-like"/>
</dbReference>
<feature type="domain" description="Endonuclease GajA/Old nuclease/RecF-like AAA" evidence="1">
    <location>
        <begin position="1"/>
        <end position="355"/>
    </location>
</feature>
<dbReference type="RefSeq" id="WP_198490566.1">
    <property type="nucleotide sequence ID" value="NZ_CP066078.1"/>
</dbReference>
<dbReference type="PANTHER" id="PTHR43581:SF4">
    <property type="entry name" value="ATP_GTP PHOSPHATASE"/>
    <property type="match status" value="1"/>
</dbReference>
<dbReference type="InterPro" id="IPR051396">
    <property type="entry name" value="Bact_Antivir_Def_Nuclease"/>
</dbReference>
<dbReference type="Proteomes" id="UP000595221">
    <property type="component" value="Chromosome"/>
</dbReference>
<protein>
    <submittedName>
        <fullName evidence="2">AAA family ATPase</fullName>
    </submittedName>
</protein>
<dbReference type="InterPro" id="IPR027417">
    <property type="entry name" value="P-loop_NTPase"/>
</dbReference>
<organism evidence="2 3">
    <name type="scientific">Rothia kristinae</name>
    <dbReference type="NCBI Taxonomy" id="37923"/>
    <lineage>
        <taxon>Bacteria</taxon>
        <taxon>Bacillati</taxon>
        <taxon>Actinomycetota</taxon>
        <taxon>Actinomycetes</taxon>
        <taxon>Micrococcales</taxon>
        <taxon>Micrococcaceae</taxon>
        <taxon>Rothia</taxon>
    </lineage>
</organism>
<evidence type="ECO:0000259" key="1">
    <source>
        <dbReference type="Pfam" id="PF13175"/>
    </source>
</evidence>
<dbReference type="Pfam" id="PF13175">
    <property type="entry name" value="AAA_15"/>
    <property type="match status" value="1"/>
</dbReference>
<dbReference type="PANTHER" id="PTHR43581">
    <property type="entry name" value="ATP/GTP PHOSPHATASE"/>
    <property type="match status" value="1"/>
</dbReference>
<dbReference type="SUPFAM" id="SSF52540">
    <property type="entry name" value="P-loop containing nucleoside triphosphate hydrolases"/>
    <property type="match status" value="1"/>
</dbReference>
<dbReference type="EMBL" id="CP066078">
    <property type="protein sequence ID" value="QQC59703.1"/>
    <property type="molecule type" value="Genomic_DNA"/>
</dbReference>
<reference evidence="2 3" key="1">
    <citation type="submission" date="2020-12" db="EMBL/GenBank/DDBJ databases">
        <title>FDA dAtabase for Regulatory Grade micrObial Sequences (FDA-ARGOS): Supporting development and validation of Infectious Disease Dx tests.</title>
        <authorList>
            <person name="Sproer C."/>
            <person name="Gronow S."/>
            <person name="Severitt S."/>
            <person name="Schroder I."/>
            <person name="Tallon L."/>
            <person name="Sadzewicz L."/>
            <person name="Zhao X."/>
            <person name="Boylan J."/>
            <person name="Ott S."/>
            <person name="Bowen H."/>
            <person name="Vavikolanu K."/>
            <person name="Mehta A."/>
            <person name="Aluvathingal J."/>
            <person name="Nadendla S."/>
            <person name="Lowell S."/>
            <person name="Myers T."/>
            <person name="Yan Y."/>
            <person name="Sichtig H."/>
        </authorList>
    </citation>
    <scope>NUCLEOTIDE SEQUENCE [LARGE SCALE GENOMIC DNA]</scope>
    <source>
        <strain evidence="2 3">FDAARGOS_1001</strain>
    </source>
</reference>
<accession>A0A7T4T4S5</accession>
<evidence type="ECO:0000313" key="3">
    <source>
        <dbReference type="Proteomes" id="UP000595221"/>
    </source>
</evidence>
<dbReference type="AlphaFoldDB" id="A0A7T4T4S5"/>
<gene>
    <name evidence="2" type="ORF">I6H58_01545</name>
</gene>
<proteinExistence type="predicted"/>